<reference evidence="1 2" key="1">
    <citation type="submission" date="2019-04" db="EMBL/GenBank/DDBJ databases">
        <title>Altererythrobacter aquimixticola sp. nov., isolated from sediment of junction between the ocean and a freshwater spring.</title>
        <authorList>
            <person name="Yoon J.-H."/>
        </authorList>
    </citation>
    <scope>NUCLEOTIDE SEQUENCE [LARGE SCALE GENOMIC DNA]</scope>
    <source>
        <strain evidence="1 2">SSKS-13</strain>
    </source>
</reference>
<proteinExistence type="predicted"/>
<protein>
    <recommendedName>
        <fullName evidence="3">Transferrin-binding protein B C-lobe/N-lobe beta barrel domain-containing protein</fullName>
    </recommendedName>
</protein>
<evidence type="ECO:0000313" key="1">
    <source>
        <dbReference type="EMBL" id="TIX49787.1"/>
    </source>
</evidence>
<dbReference type="AlphaFoldDB" id="A0A4T3F1G4"/>
<dbReference type="OrthoDB" id="7597328at2"/>
<gene>
    <name evidence="1" type="ORF">E5222_13335</name>
</gene>
<sequence length="226" mass="23239">MNATAGVSFAVDPETAQFAFPDLSSPVEFDAADLAGSTANSRTYVDGDERLVLERPFTNVLSASYERKDSGIVGTEPGDIRSTRVVLVLNPVSTTDTIDADIAYTGTPVIDGGTPGTTPDGEAVGEVTTLTVDASEDAVVGTLRIFEDSGSGPALVATLPVDADLTNAGTFSQGATTLVDNGSGFSGALIGFLAGPNREEAALVFSISHDDGRKYVGQLVMQDTTP</sequence>
<dbReference type="EMBL" id="SSHH01000003">
    <property type="protein sequence ID" value="TIX49787.1"/>
    <property type="molecule type" value="Genomic_DNA"/>
</dbReference>
<evidence type="ECO:0000313" key="2">
    <source>
        <dbReference type="Proteomes" id="UP000309389"/>
    </source>
</evidence>
<name>A0A4T3F1G4_9SPHN</name>
<evidence type="ECO:0008006" key="3">
    <source>
        <dbReference type="Google" id="ProtNLM"/>
    </source>
</evidence>
<comment type="caution">
    <text evidence="1">The sequence shown here is derived from an EMBL/GenBank/DDBJ whole genome shotgun (WGS) entry which is preliminary data.</text>
</comment>
<accession>A0A4T3F1G4</accession>
<organism evidence="1 2">
    <name type="scientific">Alteraurantiacibacter aquimixticola</name>
    <dbReference type="NCBI Taxonomy" id="2489173"/>
    <lineage>
        <taxon>Bacteria</taxon>
        <taxon>Pseudomonadati</taxon>
        <taxon>Pseudomonadota</taxon>
        <taxon>Alphaproteobacteria</taxon>
        <taxon>Sphingomonadales</taxon>
        <taxon>Erythrobacteraceae</taxon>
        <taxon>Alteraurantiacibacter</taxon>
    </lineage>
</organism>
<keyword evidence="2" id="KW-1185">Reference proteome</keyword>
<dbReference type="Proteomes" id="UP000309389">
    <property type="component" value="Unassembled WGS sequence"/>
</dbReference>